<name>A0AAE3SF72_9BACT</name>
<dbReference type="EMBL" id="JAPDPJ010000021">
    <property type="protein sequence ID" value="MCW3786961.1"/>
    <property type="molecule type" value="Genomic_DNA"/>
</dbReference>
<proteinExistence type="predicted"/>
<reference evidence="1" key="1">
    <citation type="submission" date="2022-10" db="EMBL/GenBank/DDBJ databases">
        <authorList>
            <person name="Yu W.X."/>
        </authorList>
    </citation>
    <scope>NUCLEOTIDE SEQUENCE</scope>
    <source>
        <strain evidence="1">AAT</strain>
    </source>
</reference>
<evidence type="ECO:0000313" key="2">
    <source>
        <dbReference type="Proteomes" id="UP001209229"/>
    </source>
</evidence>
<sequence length="199" mass="23518">MTFEDSEEQFNRIFEKSDRDEQIAKRYTAELERALYDIVIAHHPIIKEHIHDYLLNLFCILDKAKTEALDILQLCMSEDMGNTSLKVPKPLKKEEEEEKLKLQLKNIPDEGKAMYSEVFWETYHHKLKIEKYKIDIFNTVKKMLVTFYYEEILNMEGSNLIALNGMLYHSITIVLIQEIDMLAKEIRLNTKNTLSNTVK</sequence>
<accession>A0AAE3SF72</accession>
<keyword evidence="2" id="KW-1185">Reference proteome</keyword>
<evidence type="ECO:0000313" key="1">
    <source>
        <dbReference type="EMBL" id="MCW3786961.1"/>
    </source>
</evidence>
<dbReference type="AlphaFoldDB" id="A0AAE3SF72"/>
<gene>
    <name evidence="1" type="ORF">OM075_10810</name>
</gene>
<comment type="caution">
    <text evidence="1">The sequence shown here is derived from an EMBL/GenBank/DDBJ whole genome shotgun (WGS) entry which is preliminary data.</text>
</comment>
<protein>
    <submittedName>
        <fullName evidence="1">Uncharacterized protein</fullName>
    </submittedName>
</protein>
<dbReference type="RefSeq" id="WP_301190526.1">
    <property type="nucleotide sequence ID" value="NZ_JAPDPJ010000021.1"/>
</dbReference>
<organism evidence="1 2">
    <name type="scientific">Plebeiibacterium sediminum</name>
    <dbReference type="NCBI Taxonomy" id="2992112"/>
    <lineage>
        <taxon>Bacteria</taxon>
        <taxon>Pseudomonadati</taxon>
        <taxon>Bacteroidota</taxon>
        <taxon>Bacteroidia</taxon>
        <taxon>Marinilabiliales</taxon>
        <taxon>Marinilabiliaceae</taxon>
        <taxon>Plebeiibacterium</taxon>
    </lineage>
</organism>
<dbReference type="Proteomes" id="UP001209229">
    <property type="component" value="Unassembled WGS sequence"/>
</dbReference>